<comment type="caution">
    <text evidence="1">The sequence shown here is derived from an EMBL/GenBank/DDBJ whole genome shotgun (WGS) entry which is preliminary data.</text>
</comment>
<organism evidence="1 2">
    <name type="scientific">Leptospira santarosai</name>
    <dbReference type="NCBI Taxonomy" id="28183"/>
    <lineage>
        <taxon>Bacteria</taxon>
        <taxon>Pseudomonadati</taxon>
        <taxon>Spirochaetota</taxon>
        <taxon>Spirochaetia</taxon>
        <taxon>Leptospirales</taxon>
        <taxon>Leptospiraceae</taxon>
        <taxon>Leptospira</taxon>
    </lineage>
</organism>
<name>A0AB73NA40_9LEPT</name>
<dbReference type="Proteomes" id="UP000189337">
    <property type="component" value="Unassembled WGS sequence"/>
</dbReference>
<sequence length="61" mass="7287">MINFLESFIKARSFFKVRPKTSRIFTLLQVLIHNLFVLEQVPILKSEKAVGFYFFFRKNST</sequence>
<gene>
    <name evidence="1" type="ORF">BWD14_02225</name>
</gene>
<accession>A0AB73NA40</accession>
<dbReference type="AlphaFoldDB" id="A0AB73NA40"/>
<reference evidence="1 2" key="1">
    <citation type="submission" date="2017-01" db="EMBL/GenBank/DDBJ databases">
        <title>Comparative genomic analysis of Brazilian Leptospira santarosai.</title>
        <authorList>
            <person name="Moreno L.Z."/>
            <person name="Miraglia F."/>
            <person name="Kremer F.S."/>
            <person name="Eslabao M.R."/>
            <person name="Lilenbaum W."/>
            <person name="Dellagostin O.A."/>
            <person name="Moreno A.M."/>
        </authorList>
    </citation>
    <scope>NUCLEOTIDE SEQUENCE [LARGE SCALE GENOMIC DNA]</scope>
    <source>
        <strain evidence="1 2">M52/8-19</strain>
    </source>
</reference>
<protein>
    <submittedName>
        <fullName evidence="1">Uncharacterized protein</fullName>
    </submittedName>
</protein>
<evidence type="ECO:0000313" key="1">
    <source>
        <dbReference type="EMBL" id="ONF94131.1"/>
    </source>
</evidence>
<proteinExistence type="predicted"/>
<dbReference type="EMBL" id="MTSU01000002">
    <property type="protein sequence ID" value="ONF94131.1"/>
    <property type="molecule type" value="Genomic_DNA"/>
</dbReference>
<evidence type="ECO:0000313" key="2">
    <source>
        <dbReference type="Proteomes" id="UP000189337"/>
    </source>
</evidence>